<dbReference type="Proteomes" id="UP000070444">
    <property type="component" value="Unassembled WGS sequence"/>
</dbReference>
<evidence type="ECO:0000259" key="11">
    <source>
        <dbReference type="Pfam" id="PF14845"/>
    </source>
</evidence>
<feature type="active site" description="Proton donor" evidence="8">
    <location>
        <position position="326"/>
    </location>
</feature>
<feature type="domain" description="Beta-hexosaminidase eukaryotic type N-terminal" evidence="11">
    <location>
        <begin position="22"/>
        <end position="141"/>
    </location>
</feature>
<dbReference type="EMBL" id="KQ964422">
    <property type="protein sequence ID" value="KXN74560.1"/>
    <property type="molecule type" value="Genomic_DNA"/>
</dbReference>
<evidence type="ECO:0000256" key="1">
    <source>
        <dbReference type="ARBA" id="ARBA00001231"/>
    </source>
</evidence>
<dbReference type="InterPro" id="IPR017853">
    <property type="entry name" value="GH"/>
</dbReference>
<evidence type="ECO:0000256" key="9">
    <source>
        <dbReference type="SAM" id="SignalP"/>
    </source>
</evidence>
<keyword evidence="5" id="KW-0325">Glycoprotein</keyword>
<keyword evidence="13" id="KW-1185">Reference proteome</keyword>
<dbReference type="Pfam" id="PF14845">
    <property type="entry name" value="Glycohydro_20b2"/>
    <property type="match status" value="1"/>
</dbReference>
<protein>
    <recommendedName>
        <fullName evidence="7">Beta-hexosaminidase</fullName>
        <ecNumber evidence="7">3.2.1.52</ecNumber>
    </recommendedName>
</protein>
<keyword evidence="3 9" id="KW-0732">Signal</keyword>
<dbReference type="InterPro" id="IPR015883">
    <property type="entry name" value="Glyco_hydro_20_cat"/>
</dbReference>
<feature type="domain" description="Glycoside hydrolase family 20 catalytic" evidence="10">
    <location>
        <begin position="166"/>
        <end position="499"/>
    </location>
</feature>
<keyword evidence="6 7" id="KW-0326">Glycosidase</keyword>
<proteinExistence type="inferred from homology"/>
<evidence type="ECO:0000313" key="13">
    <source>
        <dbReference type="Proteomes" id="UP000070444"/>
    </source>
</evidence>
<dbReference type="FunFam" id="3.20.20.80:FF:000063">
    <property type="entry name" value="Beta-hexosaminidase"/>
    <property type="match status" value="1"/>
</dbReference>
<dbReference type="PIRSF" id="PIRSF001093">
    <property type="entry name" value="B-hxosamndse_ab_euk"/>
    <property type="match status" value="1"/>
</dbReference>
<evidence type="ECO:0000256" key="8">
    <source>
        <dbReference type="PIRSR" id="PIRSR001093-1"/>
    </source>
</evidence>
<evidence type="ECO:0000256" key="7">
    <source>
        <dbReference type="PIRNR" id="PIRNR001093"/>
    </source>
</evidence>
<evidence type="ECO:0000313" key="12">
    <source>
        <dbReference type="EMBL" id="KXN74560.1"/>
    </source>
</evidence>
<name>A0A137PHU8_CONC2</name>
<dbReference type="STRING" id="796925.A0A137PHU8"/>
<evidence type="ECO:0000256" key="6">
    <source>
        <dbReference type="ARBA" id="ARBA00023295"/>
    </source>
</evidence>
<dbReference type="PANTHER" id="PTHR22600:SF26">
    <property type="entry name" value="BETA-N-ACETYLHEXOSAMINIDASE"/>
    <property type="match status" value="1"/>
</dbReference>
<reference evidence="12 13" key="1">
    <citation type="journal article" date="2015" name="Genome Biol. Evol.">
        <title>Phylogenomic analyses indicate that early fungi evolved digesting cell walls of algal ancestors of land plants.</title>
        <authorList>
            <person name="Chang Y."/>
            <person name="Wang S."/>
            <person name="Sekimoto S."/>
            <person name="Aerts A.L."/>
            <person name="Choi C."/>
            <person name="Clum A."/>
            <person name="LaButti K.M."/>
            <person name="Lindquist E.A."/>
            <person name="Yee Ngan C."/>
            <person name="Ohm R.A."/>
            <person name="Salamov A.A."/>
            <person name="Grigoriev I.V."/>
            <person name="Spatafora J.W."/>
            <person name="Berbee M.L."/>
        </authorList>
    </citation>
    <scope>NUCLEOTIDE SEQUENCE [LARGE SCALE GENOMIC DNA]</scope>
    <source>
        <strain evidence="12 13">NRRL 28638</strain>
    </source>
</reference>
<gene>
    <name evidence="12" type="ORF">CONCODRAFT_76794</name>
</gene>
<dbReference type="OrthoDB" id="428480at2759"/>
<evidence type="ECO:0000256" key="2">
    <source>
        <dbReference type="ARBA" id="ARBA00006285"/>
    </source>
</evidence>
<evidence type="ECO:0000259" key="10">
    <source>
        <dbReference type="Pfam" id="PF00728"/>
    </source>
</evidence>
<comment type="catalytic activity">
    <reaction evidence="1 7">
        <text>Hydrolysis of terminal non-reducing N-acetyl-D-hexosamine residues in N-acetyl-beta-D-hexosaminides.</text>
        <dbReference type="EC" id="3.2.1.52"/>
    </reaction>
</comment>
<evidence type="ECO:0000256" key="3">
    <source>
        <dbReference type="ARBA" id="ARBA00022729"/>
    </source>
</evidence>
<accession>A0A137PHU8</accession>
<evidence type="ECO:0000256" key="4">
    <source>
        <dbReference type="ARBA" id="ARBA00022801"/>
    </source>
</evidence>
<sequence length="562" mass="63516">MVKPTLLIATLLTSVLAGVHNIFPKPTELVSSGNTTVVISNDFQVSISAKSRRLKKAGERYEKLIQKEHYAPIVPLFKAAPSGYPTVLKSVKVEVEDGEDCDLTIKTDESYSIEITDKATATIKAKTIYGAMHGLESFSQLVQYDKKSKTSHIPATPLKVNDKPLYPHRGILIDTNRNWMPVETLKRTIDAMSYNKLNVFHWHILDAHDFNFKSKSHPELWKAMDIVEEDQLYTYDIIKDLVEYGLERGVRIIPEVEAPAHAYTLGKAFPEIATSLDMDEWDVYAAEPPSGQIDPTNPKSHKIVADLIDEFVQLFPDQYIHLSGDEVNNNAWNNSATIREYIAKHNVTFDKLLGDFNLGMQAQAKKHNKSVMVWEEILLNHNVTLPSDALVQVWLGASDTKKVIQRGHDVIASSYQYWYLDCGHGAWIGDAPSGSSWCDPYKHWQIVYTYDLIANLTATEAKKVKGGEVTAWSEQIDAQVIDKYLWPRASAASEVLWSGNRDDGKVRSTKHVLPRLNDWRFRLVNRGIGAEPLQPLWCVKNPYRCDSTTNIANVRVPYVPKQ</sequence>
<dbReference type="EC" id="3.2.1.52" evidence="7"/>
<dbReference type="GO" id="GO:0030203">
    <property type="term" value="P:glycosaminoglycan metabolic process"/>
    <property type="evidence" value="ECO:0007669"/>
    <property type="project" value="TreeGrafter"/>
</dbReference>
<dbReference type="Gene3D" id="3.20.20.80">
    <property type="entry name" value="Glycosidases"/>
    <property type="match status" value="1"/>
</dbReference>
<dbReference type="InterPro" id="IPR029018">
    <property type="entry name" value="Hex-like_dom2"/>
</dbReference>
<evidence type="ECO:0000256" key="5">
    <source>
        <dbReference type="ARBA" id="ARBA00023180"/>
    </source>
</evidence>
<dbReference type="SUPFAM" id="SSF51445">
    <property type="entry name" value="(Trans)glycosidases"/>
    <property type="match status" value="1"/>
</dbReference>
<dbReference type="Gene3D" id="3.30.379.10">
    <property type="entry name" value="Chitobiase/beta-hexosaminidase domain 2-like"/>
    <property type="match status" value="1"/>
</dbReference>
<organism evidence="12 13">
    <name type="scientific">Conidiobolus coronatus (strain ATCC 28846 / CBS 209.66 / NRRL 28638)</name>
    <name type="common">Delacroixia coronata</name>
    <dbReference type="NCBI Taxonomy" id="796925"/>
    <lineage>
        <taxon>Eukaryota</taxon>
        <taxon>Fungi</taxon>
        <taxon>Fungi incertae sedis</taxon>
        <taxon>Zoopagomycota</taxon>
        <taxon>Entomophthoromycotina</taxon>
        <taxon>Entomophthoromycetes</taxon>
        <taxon>Entomophthorales</taxon>
        <taxon>Ancylistaceae</taxon>
        <taxon>Conidiobolus</taxon>
    </lineage>
</organism>
<feature type="chain" id="PRO_5007294933" description="Beta-hexosaminidase" evidence="9">
    <location>
        <begin position="18"/>
        <end position="562"/>
    </location>
</feature>
<feature type="signal peptide" evidence="9">
    <location>
        <begin position="1"/>
        <end position="17"/>
    </location>
</feature>
<dbReference type="SUPFAM" id="SSF55545">
    <property type="entry name" value="beta-N-acetylhexosaminidase-like domain"/>
    <property type="match status" value="1"/>
</dbReference>
<dbReference type="PANTHER" id="PTHR22600">
    <property type="entry name" value="BETA-HEXOSAMINIDASE"/>
    <property type="match status" value="1"/>
</dbReference>
<dbReference type="GO" id="GO:0005975">
    <property type="term" value="P:carbohydrate metabolic process"/>
    <property type="evidence" value="ECO:0007669"/>
    <property type="project" value="InterPro"/>
</dbReference>
<dbReference type="GO" id="GO:0004563">
    <property type="term" value="F:beta-N-acetylhexosaminidase activity"/>
    <property type="evidence" value="ECO:0007669"/>
    <property type="project" value="UniProtKB-EC"/>
</dbReference>
<dbReference type="GO" id="GO:0016020">
    <property type="term" value="C:membrane"/>
    <property type="evidence" value="ECO:0007669"/>
    <property type="project" value="TreeGrafter"/>
</dbReference>
<keyword evidence="4 7" id="KW-0378">Hydrolase</keyword>
<dbReference type="OMA" id="STSYYNW"/>
<dbReference type="Pfam" id="PF00728">
    <property type="entry name" value="Glyco_hydro_20"/>
    <property type="match status" value="1"/>
</dbReference>
<dbReference type="InterPro" id="IPR029019">
    <property type="entry name" value="HEX_eukaryotic_N"/>
</dbReference>
<dbReference type="AlphaFoldDB" id="A0A137PHU8"/>
<comment type="similarity">
    <text evidence="2 7">Belongs to the glycosyl hydrolase 20 family.</text>
</comment>
<dbReference type="InterPro" id="IPR025705">
    <property type="entry name" value="Beta_hexosaminidase_sua/sub"/>
</dbReference>
<dbReference type="PRINTS" id="PR00738">
    <property type="entry name" value="GLHYDRLASE20"/>
</dbReference>